<proteinExistence type="predicted"/>
<dbReference type="EMBL" id="QPKB01000005">
    <property type="protein sequence ID" value="RWR85760.1"/>
    <property type="molecule type" value="Genomic_DNA"/>
</dbReference>
<dbReference type="OrthoDB" id="2003540at2759"/>
<reference evidence="1 2" key="1">
    <citation type="journal article" date="2019" name="Nat. Plants">
        <title>Stout camphor tree genome fills gaps in understanding of flowering plant genome evolution.</title>
        <authorList>
            <person name="Chaw S.M."/>
            <person name="Liu Y.C."/>
            <person name="Wu Y.W."/>
            <person name="Wang H.Y."/>
            <person name="Lin C.I."/>
            <person name="Wu C.S."/>
            <person name="Ke H.M."/>
            <person name="Chang L.Y."/>
            <person name="Hsu C.Y."/>
            <person name="Yang H.T."/>
            <person name="Sudianto E."/>
            <person name="Hsu M.H."/>
            <person name="Wu K.P."/>
            <person name="Wang L.N."/>
            <person name="Leebens-Mack J.H."/>
            <person name="Tsai I.J."/>
        </authorList>
    </citation>
    <scope>NUCLEOTIDE SEQUENCE [LARGE SCALE GENOMIC DNA]</scope>
    <source>
        <strain evidence="2">cv. Chaw 1501</strain>
        <tissue evidence="1">Young leaves</tissue>
    </source>
</reference>
<dbReference type="AlphaFoldDB" id="A0A3S3N036"/>
<evidence type="ECO:0000313" key="1">
    <source>
        <dbReference type="EMBL" id="RWR85760.1"/>
    </source>
</evidence>
<dbReference type="Proteomes" id="UP000283530">
    <property type="component" value="Unassembled WGS sequence"/>
</dbReference>
<name>A0A3S3N036_9MAGN</name>
<sequence length="195" mass="21364">MAKVQQVKARVARRRNLVAIFESLSSIIFCVYPKRSEEDNKRREAKGLINIIRNGRIRSKDGVCNSDHPWVLATQGCNGNCTAFTSIVLEVNEALWEDKHVALLKDLGDEAVIGVGGDKANVEGALHDCQDLCGARVRVGRVDAQTCIVYPDHGDAKGVESWCHSGPNRVRCVARYVEAPEEEIIGLGELGILAN</sequence>
<accession>A0A3S3N036</accession>
<comment type="caution">
    <text evidence="1">The sequence shown here is derived from an EMBL/GenBank/DDBJ whole genome shotgun (WGS) entry which is preliminary data.</text>
</comment>
<keyword evidence="2" id="KW-1185">Reference proteome</keyword>
<evidence type="ECO:0000313" key="2">
    <source>
        <dbReference type="Proteomes" id="UP000283530"/>
    </source>
</evidence>
<gene>
    <name evidence="1" type="ORF">CKAN_01463300</name>
</gene>
<organism evidence="1 2">
    <name type="scientific">Cinnamomum micranthum f. kanehirae</name>
    <dbReference type="NCBI Taxonomy" id="337451"/>
    <lineage>
        <taxon>Eukaryota</taxon>
        <taxon>Viridiplantae</taxon>
        <taxon>Streptophyta</taxon>
        <taxon>Embryophyta</taxon>
        <taxon>Tracheophyta</taxon>
        <taxon>Spermatophyta</taxon>
        <taxon>Magnoliopsida</taxon>
        <taxon>Magnoliidae</taxon>
        <taxon>Laurales</taxon>
        <taxon>Lauraceae</taxon>
        <taxon>Cinnamomum</taxon>
    </lineage>
</organism>
<protein>
    <submittedName>
        <fullName evidence="1">Uncharacterized protein</fullName>
    </submittedName>
</protein>